<keyword evidence="2" id="KW-1185">Reference proteome</keyword>
<dbReference type="PANTHER" id="PTHR33706">
    <property type="entry name" value="MORN VARIANT REPEAT PROTEIN"/>
    <property type="match status" value="1"/>
</dbReference>
<dbReference type="InParanoid" id="A0DDX8"/>
<evidence type="ECO:0000313" key="1">
    <source>
        <dbReference type="EMBL" id="CAK81245.1"/>
    </source>
</evidence>
<dbReference type="HOGENOM" id="CLU_1942174_0_0_1"/>
<dbReference type="PANTHER" id="PTHR33706:SF1">
    <property type="entry name" value="TPR REPEAT PROTEIN"/>
    <property type="match status" value="1"/>
</dbReference>
<name>A0DDX8_PARTE</name>
<reference evidence="1 2" key="1">
    <citation type="journal article" date="2006" name="Nature">
        <title>Global trends of whole-genome duplications revealed by the ciliate Paramecium tetraurelia.</title>
        <authorList>
            <consortium name="Genoscope"/>
            <person name="Aury J.-M."/>
            <person name="Jaillon O."/>
            <person name="Duret L."/>
            <person name="Noel B."/>
            <person name="Jubin C."/>
            <person name="Porcel B.M."/>
            <person name="Segurens B."/>
            <person name="Daubin V."/>
            <person name="Anthouard V."/>
            <person name="Aiach N."/>
            <person name="Arnaiz O."/>
            <person name="Billaut A."/>
            <person name="Beisson J."/>
            <person name="Blanc I."/>
            <person name="Bouhouche K."/>
            <person name="Camara F."/>
            <person name="Duharcourt S."/>
            <person name="Guigo R."/>
            <person name="Gogendeau D."/>
            <person name="Katinka M."/>
            <person name="Keller A.-M."/>
            <person name="Kissmehl R."/>
            <person name="Klotz C."/>
            <person name="Koll F."/>
            <person name="Le Moue A."/>
            <person name="Lepere C."/>
            <person name="Malinsky S."/>
            <person name="Nowacki M."/>
            <person name="Nowak J.K."/>
            <person name="Plattner H."/>
            <person name="Poulain J."/>
            <person name="Ruiz F."/>
            <person name="Serrano V."/>
            <person name="Zagulski M."/>
            <person name="Dessen P."/>
            <person name="Betermier M."/>
            <person name="Weissenbach J."/>
            <person name="Scarpelli C."/>
            <person name="Schachter V."/>
            <person name="Sperling L."/>
            <person name="Meyer E."/>
            <person name="Cohen J."/>
            <person name="Wincker P."/>
        </authorList>
    </citation>
    <scope>NUCLEOTIDE SEQUENCE [LARGE SCALE GENOMIC DNA]</scope>
    <source>
        <strain evidence="1 2">Stock d4-2</strain>
    </source>
</reference>
<dbReference type="KEGG" id="ptm:GSPATT00016086001"/>
<gene>
    <name evidence="1" type="ORF">GSPATT00016086001</name>
</gene>
<organism evidence="1 2">
    <name type="scientific">Paramecium tetraurelia</name>
    <dbReference type="NCBI Taxonomy" id="5888"/>
    <lineage>
        <taxon>Eukaryota</taxon>
        <taxon>Sar</taxon>
        <taxon>Alveolata</taxon>
        <taxon>Ciliophora</taxon>
        <taxon>Intramacronucleata</taxon>
        <taxon>Oligohymenophorea</taxon>
        <taxon>Peniculida</taxon>
        <taxon>Parameciidae</taxon>
        <taxon>Paramecium</taxon>
    </lineage>
</organism>
<dbReference type="AlphaFoldDB" id="A0DDX8"/>
<dbReference type="RefSeq" id="XP_001448642.1">
    <property type="nucleotide sequence ID" value="XM_001448605.1"/>
</dbReference>
<evidence type="ECO:0000313" key="2">
    <source>
        <dbReference type="Proteomes" id="UP000000600"/>
    </source>
</evidence>
<dbReference type="GeneID" id="5034427"/>
<proteinExistence type="predicted"/>
<dbReference type="EMBL" id="CT868396">
    <property type="protein sequence ID" value="CAK81245.1"/>
    <property type="molecule type" value="Genomic_DNA"/>
</dbReference>
<sequence>MDSSQLFYQGEQQITKKLVYGTSFYEEESMQILFKATFRGGGQYDEENGNKNGKWIEIIEPLKIVLNKLIMVNIKSKCDINYKGENMQGIQITKYIVRCGGSYDERQGVKTGKWIDKSDRFQRESNYLHW</sequence>
<accession>A0DDX8</accession>
<protein>
    <submittedName>
        <fullName evidence="1">Uncharacterized protein</fullName>
    </submittedName>
</protein>
<dbReference type="Proteomes" id="UP000000600">
    <property type="component" value="Unassembled WGS sequence"/>
</dbReference>